<evidence type="ECO:0008006" key="3">
    <source>
        <dbReference type="Google" id="ProtNLM"/>
    </source>
</evidence>
<dbReference type="GeneID" id="1136793"/>
<organism evidence="1 2">
    <name type="scientific">Agrobacterium fabrum (strain C58 / ATCC 33970)</name>
    <name type="common">Agrobacterium tumefaciens (strain C58)</name>
    <dbReference type="NCBI Taxonomy" id="176299"/>
    <lineage>
        <taxon>Bacteria</taxon>
        <taxon>Pseudomonadati</taxon>
        <taxon>Pseudomonadota</taxon>
        <taxon>Alphaproteobacteria</taxon>
        <taxon>Hyphomicrobiales</taxon>
        <taxon>Rhizobiaceae</taxon>
        <taxon>Rhizobium/Agrobacterium group</taxon>
        <taxon>Agrobacterium</taxon>
        <taxon>Agrobacterium tumefaciens complex</taxon>
    </lineage>
</organism>
<keyword evidence="2" id="KW-1185">Reference proteome</keyword>
<dbReference type="Proteomes" id="UP000000813">
    <property type="component" value="Plasmid At"/>
</dbReference>
<dbReference type="EMBL" id="AE007872">
    <property type="protein sequence ID" value="AAK90398.1"/>
    <property type="molecule type" value="Genomic_DNA"/>
</dbReference>
<dbReference type="InterPro" id="IPR014729">
    <property type="entry name" value="Rossmann-like_a/b/a_fold"/>
</dbReference>
<dbReference type="RefSeq" id="WP_010974284.1">
    <property type="nucleotide sequence ID" value="NC_003064.2"/>
</dbReference>
<sequence>MKIAALRPEQPTPSGVDHRISIFEGDLGALSRSSGHAGLSVSNELFKWAGRSPSTLAWDFTALALGVVGADRLVNRLQTSADGWTREIDLTVAVSDPGRWQSLSDQIEQMLSFLTGDFWSLRFVEGGYHPRPPKQVIGSRPETCVALLSGGLDSLIGAIDMEADGLEKPVYVSNRVRGDVAKQEKFASRLGAGNRLLSLNADPRTSGATAEISQRPRSIVFIAFAALAVTLLDRYNDGEVVDLHTPENGFISLNIPLTTLRRGSLSTRTTHPKFIEMLQGLFDSLELRIRLRNHHQLKTKGTMMLGSKNQELLIELASESMSCGRAGRIYTHCGRCLPCLVRRSSFLKWAGRLDADKTVYVHPKAEDLVHGRVNNDFHGKAFAEYDDVMQALTALNFVERNGPRRWTGAHITTSHLGIDAEAYRNVAVEGLKEIGDFLKLTGLR</sequence>
<name>A9CLS9_AGRFC</name>
<dbReference type="InterPro" id="IPR049676">
    <property type="entry name" value="QatC"/>
</dbReference>
<dbReference type="EnsemblBacteria" id="AAK90398">
    <property type="protein sequence ID" value="AAK90398"/>
    <property type="gene ID" value="Atu5020"/>
</dbReference>
<protein>
    <recommendedName>
        <fullName evidence="3">7-cyano-7-deazaguanine synthase</fullName>
    </recommendedName>
</protein>
<proteinExistence type="predicted"/>
<dbReference type="KEGG" id="atu:Atu5020"/>
<dbReference type="Gene3D" id="3.40.50.620">
    <property type="entry name" value="HUPs"/>
    <property type="match status" value="1"/>
</dbReference>
<gene>
    <name evidence="1" type="ordered locus">Atu5020</name>
</gene>
<dbReference type="PIR" id="AC3162">
    <property type="entry name" value="AC3162"/>
</dbReference>
<dbReference type="HOGENOM" id="CLU_048552_0_0_5"/>
<accession>A9CLS9</accession>
<geneLocation type="plasmid" evidence="1 2">
    <name>At</name>
</geneLocation>
<dbReference type="BioCyc" id="AGRO:ATU5020-MONOMER"/>
<dbReference type="AlphaFoldDB" id="A9CLS9"/>
<reference evidence="1 2" key="1">
    <citation type="journal article" date="2001" name="Science">
        <title>The genome of the natural genetic engineer Agrobacterium tumefaciens C58.</title>
        <authorList>
            <person name="Wood D.W."/>
            <person name="Setubal J.C."/>
            <person name="Kaul R."/>
            <person name="Monks D.E."/>
            <person name="Kitajima J.P."/>
            <person name="Okura V.K."/>
            <person name="Zhou Y."/>
            <person name="Chen L."/>
            <person name="Wood G.E."/>
            <person name="Almeida N.F.Jr."/>
            <person name="Woo L."/>
            <person name="Chen Y."/>
            <person name="Paulsen I.T."/>
            <person name="Eisen J.A."/>
            <person name="Karp P.D."/>
            <person name="Bovee D.Sr."/>
            <person name="Chapman P."/>
            <person name="Clendenning J."/>
            <person name="Deatherage G."/>
            <person name="Gillet W."/>
            <person name="Grant C."/>
            <person name="Kutyavin T."/>
            <person name="Levy R."/>
            <person name="Li M.J."/>
            <person name="McClelland E."/>
            <person name="Palmieri A."/>
            <person name="Raymond C."/>
            <person name="Rouse G."/>
            <person name="Saenphimmachak C."/>
            <person name="Wu Z."/>
            <person name="Romero P."/>
            <person name="Gordon D."/>
            <person name="Zhang S."/>
            <person name="Yoo H."/>
            <person name="Tao Y."/>
            <person name="Biddle P."/>
            <person name="Jung M."/>
            <person name="Krespan W."/>
            <person name="Perry M."/>
            <person name="Gordon-Kamm B."/>
            <person name="Liao L."/>
            <person name="Kim S."/>
            <person name="Hendrick C."/>
            <person name="Zhao Z.Y."/>
            <person name="Dolan M."/>
            <person name="Chumley F."/>
            <person name="Tingey S.V."/>
            <person name="Tomb J.F."/>
            <person name="Gordon M.P."/>
            <person name="Olson M.V."/>
            <person name="Nester E.W."/>
        </authorList>
    </citation>
    <scope>NUCLEOTIDE SEQUENCE [LARGE SCALE GENOMIC DNA]</scope>
    <source>
        <strain evidence="2">C58 / ATCC 33970</strain>
    </source>
</reference>
<dbReference type="PATRIC" id="fig|176299.10.peg.4716"/>
<dbReference type="eggNOG" id="COG0603">
    <property type="taxonomic scope" value="Bacteria"/>
</dbReference>
<dbReference type="NCBIfam" id="NF041925">
    <property type="entry name" value="QatC"/>
    <property type="match status" value="1"/>
</dbReference>
<evidence type="ECO:0000313" key="2">
    <source>
        <dbReference type="Proteomes" id="UP000000813"/>
    </source>
</evidence>
<evidence type="ECO:0000313" key="1">
    <source>
        <dbReference type="EMBL" id="AAK90398.1"/>
    </source>
</evidence>
<keyword evidence="1" id="KW-0614">Plasmid</keyword>
<reference evidence="1 2" key="2">
    <citation type="journal article" date="2001" name="Science">
        <title>Genome sequence of the plant pathogen and biotechnology agent Agrobacterium tumefaciens C58.</title>
        <authorList>
            <person name="Goodner B."/>
            <person name="Hinkle G."/>
            <person name="Gattung S."/>
            <person name="Miller N."/>
            <person name="Blanchard M."/>
            <person name="Qurollo B."/>
            <person name="Goldman B.S."/>
            <person name="Cao Y."/>
            <person name="Askenazi M."/>
            <person name="Halling C."/>
            <person name="Mullin L."/>
            <person name="Houmiel K."/>
            <person name="Gordon J."/>
            <person name="Vaudin M."/>
            <person name="Iartchouk O."/>
            <person name="Epp A."/>
            <person name="Liu F."/>
            <person name="Wollam C."/>
            <person name="Allinger M."/>
            <person name="Doughty D."/>
            <person name="Scott C."/>
            <person name="Lappas C."/>
            <person name="Markelz B."/>
            <person name="Flanagan C."/>
            <person name="Crowell C."/>
            <person name="Gurson J."/>
            <person name="Lomo C."/>
            <person name="Sear C."/>
            <person name="Strub G."/>
            <person name="Cielo C."/>
            <person name="Slater S."/>
        </authorList>
    </citation>
    <scope>NUCLEOTIDE SEQUENCE [LARGE SCALE GENOMIC DNA]</scope>
    <source>
        <strain evidence="2">C58 / ATCC 33970</strain>
    </source>
</reference>
<dbReference type="SUPFAM" id="SSF52402">
    <property type="entry name" value="Adenine nucleotide alpha hydrolases-like"/>
    <property type="match status" value="1"/>
</dbReference>
<dbReference type="OrthoDB" id="9789567at2"/>